<dbReference type="Gene3D" id="3.20.20.70">
    <property type="entry name" value="Aldolase class I"/>
    <property type="match status" value="1"/>
</dbReference>
<keyword evidence="3" id="KW-0324">Glycolysis</keyword>
<dbReference type="GO" id="GO:0019563">
    <property type="term" value="P:glycerol catabolic process"/>
    <property type="evidence" value="ECO:0007669"/>
    <property type="project" value="TreeGrafter"/>
</dbReference>
<dbReference type="GO" id="GO:0006096">
    <property type="term" value="P:glycolytic process"/>
    <property type="evidence" value="ECO:0007669"/>
    <property type="project" value="UniProtKB-UniRule"/>
</dbReference>
<comment type="caution">
    <text evidence="4">The sequence shown here is derived from an EMBL/GenBank/DDBJ whole genome shotgun (WGS) entry which is preliminary data.</text>
</comment>
<dbReference type="Proteomes" id="UP000177649">
    <property type="component" value="Unassembled WGS sequence"/>
</dbReference>
<dbReference type="GO" id="GO:0006094">
    <property type="term" value="P:gluconeogenesis"/>
    <property type="evidence" value="ECO:0007669"/>
    <property type="project" value="UniProtKB-UniPathway"/>
</dbReference>
<dbReference type="PANTHER" id="PTHR21139">
    <property type="entry name" value="TRIOSEPHOSPHATE ISOMERASE"/>
    <property type="match status" value="1"/>
</dbReference>
<dbReference type="Pfam" id="PF00121">
    <property type="entry name" value="TIM"/>
    <property type="match status" value="1"/>
</dbReference>
<keyword evidence="3" id="KW-0963">Cytoplasm</keyword>
<dbReference type="PROSITE" id="PS51440">
    <property type="entry name" value="TIM_2"/>
    <property type="match status" value="1"/>
</dbReference>
<name>A0A1G2Q4A4_9BACT</name>
<proteinExistence type="inferred from homology"/>
<dbReference type="GO" id="GO:0004807">
    <property type="term" value="F:triose-phosphate isomerase activity"/>
    <property type="evidence" value="ECO:0007669"/>
    <property type="project" value="UniProtKB-UniRule"/>
</dbReference>
<dbReference type="CDD" id="cd00311">
    <property type="entry name" value="TIM"/>
    <property type="match status" value="1"/>
</dbReference>
<dbReference type="GO" id="GO:0046166">
    <property type="term" value="P:glyceraldehyde-3-phosphate biosynthetic process"/>
    <property type="evidence" value="ECO:0007669"/>
    <property type="project" value="TreeGrafter"/>
</dbReference>
<comment type="similarity">
    <text evidence="1 3">Belongs to the triosephosphate isomerase family.</text>
</comment>
<keyword evidence="2 3" id="KW-0413">Isomerase</keyword>
<comment type="pathway">
    <text evidence="3">Carbohydrate degradation; glycolysis; D-glyceraldehyde 3-phosphate from glycerone phosphate: step 1/1.</text>
</comment>
<dbReference type="SUPFAM" id="SSF51351">
    <property type="entry name" value="Triosephosphate isomerase (TIM)"/>
    <property type="match status" value="1"/>
</dbReference>
<protein>
    <recommendedName>
        <fullName evidence="3">Triosephosphate isomerase</fullName>
        <ecNumber evidence="3">5.3.1.1</ecNumber>
    </recommendedName>
</protein>
<dbReference type="GO" id="GO:0005829">
    <property type="term" value="C:cytosol"/>
    <property type="evidence" value="ECO:0007669"/>
    <property type="project" value="TreeGrafter"/>
</dbReference>
<dbReference type="InterPro" id="IPR000652">
    <property type="entry name" value="Triosephosphate_isomerase"/>
</dbReference>
<reference evidence="4 5" key="1">
    <citation type="journal article" date="2016" name="Nat. Commun.">
        <title>Thousands of microbial genomes shed light on interconnected biogeochemical processes in an aquifer system.</title>
        <authorList>
            <person name="Anantharaman K."/>
            <person name="Brown C.T."/>
            <person name="Hug L.A."/>
            <person name="Sharon I."/>
            <person name="Castelle C.J."/>
            <person name="Probst A.J."/>
            <person name="Thomas B.C."/>
            <person name="Singh A."/>
            <person name="Wilkins M.J."/>
            <person name="Karaoz U."/>
            <person name="Brodie E.L."/>
            <person name="Williams K.H."/>
            <person name="Hubbard S.S."/>
            <person name="Banfield J.F."/>
        </authorList>
    </citation>
    <scope>NUCLEOTIDE SEQUENCE [LARGE SCALE GENOMIC DNA]</scope>
</reference>
<dbReference type="EMBL" id="MHTA01000005">
    <property type="protein sequence ID" value="OHA54672.1"/>
    <property type="molecule type" value="Genomic_DNA"/>
</dbReference>
<evidence type="ECO:0000256" key="1">
    <source>
        <dbReference type="ARBA" id="ARBA00007422"/>
    </source>
</evidence>
<keyword evidence="3" id="KW-0312">Gluconeogenesis</keyword>
<evidence type="ECO:0000313" key="5">
    <source>
        <dbReference type="Proteomes" id="UP000177649"/>
    </source>
</evidence>
<dbReference type="EC" id="5.3.1.1" evidence="3"/>
<dbReference type="NCBIfam" id="TIGR00419">
    <property type="entry name" value="tim"/>
    <property type="match status" value="1"/>
</dbReference>
<accession>A0A1G2Q4A4</accession>
<comment type="subunit">
    <text evidence="3">Homodimer.</text>
</comment>
<dbReference type="STRING" id="1802370.A2Z62_00395"/>
<dbReference type="InterPro" id="IPR035990">
    <property type="entry name" value="TIM_sf"/>
</dbReference>
<organism evidence="4 5">
    <name type="scientific">Candidatus Terrybacteria bacterium RIFCSPLOWO2_02_42_20</name>
    <dbReference type="NCBI Taxonomy" id="1802370"/>
    <lineage>
        <taxon>Bacteria</taxon>
        <taxon>Candidatus Terryibacteriota</taxon>
    </lineage>
</organism>
<evidence type="ECO:0000256" key="3">
    <source>
        <dbReference type="RuleBase" id="RU363013"/>
    </source>
</evidence>
<dbReference type="UniPathway" id="UPA00138"/>
<dbReference type="UniPathway" id="UPA00109">
    <property type="reaction ID" value="UER00189"/>
</dbReference>
<comment type="pathway">
    <text evidence="3">Carbohydrate biosynthesis; gluconeogenesis.</text>
</comment>
<evidence type="ECO:0000313" key="4">
    <source>
        <dbReference type="EMBL" id="OHA54672.1"/>
    </source>
</evidence>
<dbReference type="AlphaFoldDB" id="A0A1G2Q4A4"/>
<comment type="subcellular location">
    <subcellularLocation>
        <location evidence="3">Cytoplasm</location>
    </subcellularLocation>
</comment>
<dbReference type="InterPro" id="IPR013785">
    <property type="entry name" value="Aldolase_TIM"/>
</dbReference>
<dbReference type="PANTHER" id="PTHR21139:SF42">
    <property type="entry name" value="TRIOSEPHOSPHATE ISOMERASE"/>
    <property type="match status" value="1"/>
</dbReference>
<comment type="catalytic activity">
    <reaction evidence="3">
        <text>D-glyceraldehyde 3-phosphate = dihydroxyacetone phosphate</text>
        <dbReference type="Rhea" id="RHEA:18585"/>
        <dbReference type="ChEBI" id="CHEBI:57642"/>
        <dbReference type="ChEBI" id="CHEBI:59776"/>
        <dbReference type="EC" id="5.3.1.1"/>
    </reaction>
</comment>
<evidence type="ECO:0000256" key="2">
    <source>
        <dbReference type="ARBA" id="ARBA00023235"/>
    </source>
</evidence>
<gene>
    <name evidence="4" type="ORF">A2Z62_00395</name>
</gene>
<sequence>MSKKIIVANWKMNPASLKEAKALFASAKKTASRLPNMETIICPPFIYLTELGHSMSKLKLGAQDVSVFDFEGAHTGEVSAKMLKNLGVKYVIIGHSERRKLGETSEIINKKIGVSLSLGLKVIFCVGEEKRDEEGKFAEIIEQQINEGLKGLSQNLMKSLIIAYEPVWAISGSAKSKADDSESAFRITVLIRKVLMDTAGNELARKIPVLYGGSVASSSAKQFLKDGQMDGLLIGNKSLDKEEFKKILIIAENINGD</sequence>